<dbReference type="InterPro" id="IPR016195">
    <property type="entry name" value="Pol/histidinol_Pase-like"/>
</dbReference>
<dbReference type="Pfam" id="PF12228">
    <property type="entry name" value="DUF3604"/>
    <property type="match status" value="1"/>
</dbReference>
<sequence length="751" mass="82102">MGENAPSVRPGDDPTLYGSATLEPVEAVETRTFQTFRLTYTVGRIGLDDTGAIRISFRSITDAGRAQSTDPGGPNYVSAVTDGEAKITLRCGPEGPRPWAYCVTAQVNGGYLKEGETITLTFGDMSRGSPGMLMQTFAEHSYEFRVATDVQATGNFLPLSEQFVVPVVAGPAHRWAAVMPTLRRPGEPFHLGLKSEDRNGNPTQQAKGRVRLEPSLPVTGLDLEFDYAPGDRSMVFEGLSVAAPGTLRIKVFVDDALVAEAGPLVVEAGDHAGFWGDLHGQTGETIGVNTIESYFDFARNKAFLDVSAHQGNDFQINLPFWARLNELTAEWNEPGRFTVFPGYEWSGNTAVGGDHNVYFATEGRTIARCSHAILEDRSDLMTDANTLTDLYDKLRGEDCVIYAHVGGRYANIFYDHDPKLETAVEMHSAWGTFEWILTDGFPLGRRVGVVCNSDGHKGRPGASYPGASRFGAYGGLTCFLTDRNDRASIMEAQRRRHHYGTTGCRLFMDVTATLPDGSVVFERNPAADPDAARAEARTAIMGDIVRVAGGEVTLAVRIEAHAGIERVELRDGAAPLEVIRTYGEEDLGNRIRVLWAGAEYRGRGRDTLWTGRARFAGASIDRFETVNHWNKEQMLEQRGGESVSFKGVTTGNFMGFDAWLTATDGSVLTVETNRGTLERPLAGIGLDPIVMDAGGLDRRLSVQRLPEARLARSLSFERTLTLKADGDTPIWIAVTTEDGFQAWSSPIYLFR</sequence>
<evidence type="ECO:0000313" key="2">
    <source>
        <dbReference type="Proteomes" id="UP000249590"/>
    </source>
</evidence>
<accession>A0A8B2P0C8</accession>
<comment type="caution">
    <text evidence="1">The sequence shown here is derived from an EMBL/GenBank/DDBJ whole genome shotgun (WGS) entry which is preliminary data.</text>
</comment>
<dbReference type="EMBL" id="QHHQ01000002">
    <property type="protein sequence ID" value="RAI02260.1"/>
    <property type="molecule type" value="Genomic_DNA"/>
</dbReference>
<dbReference type="Gene3D" id="3.20.20.140">
    <property type="entry name" value="Metal-dependent hydrolases"/>
    <property type="match status" value="1"/>
</dbReference>
<dbReference type="InterPro" id="IPR022028">
    <property type="entry name" value="DUF3604"/>
</dbReference>
<reference evidence="1 2" key="1">
    <citation type="submission" date="2018-05" db="EMBL/GenBank/DDBJ databases">
        <title>Acuticoccus sediminis sp. nov., isolated from deep-sea sediment of Indian Ocean.</title>
        <authorList>
            <person name="Liu X."/>
            <person name="Lai Q."/>
            <person name="Du Y."/>
            <person name="Sun F."/>
            <person name="Zhang X."/>
            <person name="Wang S."/>
            <person name="Shao Z."/>
        </authorList>
    </citation>
    <scope>NUCLEOTIDE SEQUENCE [LARGE SCALE GENOMIC DNA]</scope>
    <source>
        <strain evidence="1 2">PTG4-2</strain>
    </source>
</reference>
<gene>
    <name evidence="1" type="ORF">DLJ53_12920</name>
</gene>
<organism evidence="1 2">
    <name type="scientific">Acuticoccus sediminis</name>
    <dbReference type="NCBI Taxonomy" id="2184697"/>
    <lineage>
        <taxon>Bacteria</taxon>
        <taxon>Pseudomonadati</taxon>
        <taxon>Pseudomonadota</taxon>
        <taxon>Alphaproteobacteria</taxon>
        <taxon>Hyphomicrobiales</taxon>
        <taxon>Amorphaceae</taxon>
        <taxon>Acuticoccus</taxon>
    </lineage>
</organism>
<proteinExistence type="predicted"/>
<evidence type="ECO:0000313" key="1">
    <source>
        <dbReference type="EMBL" id="RAI02260.1"/>
    </source>
</evidence>
<dbReference type="SUPFAM" id="SSF89550">
    <property type="entry name" value="PHP domain-like"/>
    <property type="match status" value="1"/>
</dbReference>
<dbReference type="Proteomes" id="UP000249590">
    <property type="component" value="Unassembled WGS sequence"/>
</dbReference>
<protein>
    <submittedName>
        <fullName evidence="1">DUF3604 domain-containing protein</fullName>
    </submittedName>
</protein>
<name>A0A8B2P0C8_9HYPH</name>
<dbReference type="AlphaFoldDB" id="A0A8B2P0C8"/>
<keyword evidence="2" id="KW-1185">Reference proteome</keyword>